<dbReference type="Pfam" id="PF14291">
    <property type="entry name" value="DUF4371"/>
    <property type="match status" value="1"/>
</dbReference>
<reference evidence="2 3" key="1">
    <citation type="journal article" date="2018" name="Front. Plant Sci.">
        <title>Red Clover (Trifolium pratense) and Zigzag Clover (T. medium) - A Picture of Genomic Similarities and Differences.</title>
        <authorList>
            <person name="Dluhosova J."/>
            <person name="Istvanek J."/>
            <person name="Nedelnik J."/>
            <person name="Repkova J."/>
        </authorList>
    </citation>
    <scope>NUCLEOTIDE SEQUENCE [LARGE SCALE GENOMIC DNA]</scope>
    <source>
        <strain evidence="3">cv. 10/8</strain>
        <tissue evidence="2">Leaf</tissue>
    </source>
</reference>
<comment type="caution">
    <text evidence="2">The sequence shown here is derived from an EMBL/GenBank/DDBJ whole genome shotgun (WGS) entry which is preliminary data.</text>
</comment>
<evidence type="ECO:0000313" key="3">
    <source>
        <dbReference type="Proteomes" id="UP000265520"/>
    </source>
</evidence>
<dbReference type="PANTHER" id="PTHR45749:SF37">
    <property type="entry name" value="OS05G0311600 PROTEIN"/>
    <property type="match status" value="1"/>
</dbReference>
<protein>
    <submittedName>
        <fullName evidence="2">Zinc finger MYM-type protein</fullName>
    </submittedName>
</protein>
<name>A0A392NWM4_9FABA</name>
<sequence length="273" mass="31676">DFNCLERDPGKRLQIWEYPVNQRDEVRRAYLNWGPYQCQVEKYPLNGDKHPRRFQASWFKIFPSWLEYSPTTDAAYCLLCYLFSKKPSGHPGADVFTRKGFKTWRKVNAGKSCAFLNHIGESPCSSHNNALKASQDLFNQSIHIRNVIIVQSSNQIIQNRLRLKSSIDSVRWLTFQACAFRGHDESEGSKNRGNFLEMIKLLASYNDELAKVVLENAPYNSKYTSHAIQKELLHIMSSKVRNYIREEIGDSKFCIIVDESRDESLREQMAIIL</sequence>
<organism evidence="2 3">
    <name type="scientific">Trifolium medium</name>
    <dbReference type="NCBI Taxonomy" id="97028"/>
    <lineage>
        <taxon>Eukaryota</taxon>
        <taxon>Viridiplantae</taxon>
        <taxon>Streptophyta</taxon>
        <taxon>Embryophyta</taxon>
        <taxon>Tracheophyta</taxon>
        <taxon>Spermatophyta</taxon>
        <taxon>Magnoliopsida</taxon>
        <taxon>eudicotyledons</taxon>
        <taxon>Gunneridae</taxon>
        <taxon>Pentapetalae</taxon>
        <taxon>rosids</taxon>
        <taxon>fabids</taxon>
        <taxon>Fabales</taxon>
        <taxon>Fabaceae</taxon>
        <taxon>Papilionoideae</taxon>
        <taxon>50 kb inversion clade</taxon>
        <taxon>NPAAA clade</taxon>
        <taxon>Hologalegina</taxon>
        <taxon>IRL clade</taxon>
        <taxon>Trifolieae</taxon>
        <taxon>Trifolium</taxon>
    </lineage>
</organism>
<dbReference type="AlphaFoldDB" id="A0A392NWM4"/>
<dbReference type="InterPro" id="IPR006580">
    <property type="entry name" value="Znf_TTF"/>
</dbReference>
<proteinExistence type="predicted"/>
<accession>A0A392NWM4</accession>
<dbReference type="InterPro" id="IPR025398">
    <property type="entry name" value="DUF4371"/>
</dbReference>
<feature type="non-terminal residue" evidence="2">
    <location>
        <position position="273"/>
    </location>
</feature>
<evidence type="ECO:0000313" key="2">
    <source>
        <dbReference type="EMBL" id="MCI04218.1"/>
    </source>
</evidence>
<evidence type="ECO:0000259" key="1">
    <source>
        <dbReference type="SMART" id="SM00597"/>
    </source>
</evidence>
<feature type="non-terminal residue" evidence="2">
    <location>
        <position position="1"/>
    </location>
</feature>
<dbReference type="EMBL" id="LXQA010054665">
    <property type="protein sequence ID" value="MCI04218.1"/>
    <property type="molecule type" value="Genomic_DNA"/>
</dbReference>
<dbReference type="Proteomes" id="UP000265520">
    <property type="component" value="Unassembled WGS sequence"/>
</dbReference>
<dbReference type="SMART" id="SM00597">
    <property type="entry name" value="ZnF_TTF"/>
    <property type="match status" value="1"/>
</dbReference>
<dbReference type="PANTHER" id="PTHR45749">
    <property type="match status" value="1"/>
</dbReference>
<feature type="domain" description="TTF-type" evidence="1">
    <location>
        <begin position="50"/>
        <end position="144"/>
    </location>
</feature>
<keyword evidence="3" id="KW-1185">Reference proteome</keyword>